<name>A0ABQ0XR69_9STAP</name>
<accession>A0ABQ0XR69</accession>
<sequence length="51" mass="6049">MQNNLINSIIKSYMDECNIKFEHKVNFQIEEGNIIYEVLNRNISGFSKKQL</sequence>
<comment type="caution">
    <text evidence="1">The sequence shown here is derived from an EMBL/GenBank/DDBJ whole genome shotgun (WGS) entry which is preliminary data.</text>
</comment>
<evidence type="ECO:0000313" key="1">
    <source>
        <dbReference type="EMBL" id="GEP99140.1"/>
    </source>
</evidence>
<evidence type="ECO:0000313" key="2">
    <source>
        <dbReference type="Proteomes" id="UP000321598"/>
    </source>
</evidence>
<dbReference type="EMBL" id="BKAV01000001">
    <property type="protein sequence ID" value="GEP99140.1"/>
    <property type="molecule type" value="Genomic_DNA"/>
</dbReference>
<organism evidence="1 2">
    <name type="scientific">Staphylococcus arlettae</name>
    <dbReference type="NCBI Taxonomy" id="29378"/>
    <lineage>
        <taxon>Bacteria</taxon>
        <taxon>Bacillati</taxon>
        <taxon>Bacillota</taxon>
        <taxon>Bacilli</taxon>
        <taxon>Bacillales</taxon>
        <taxon>Staphylococcaceae</taxon>
        <taxon>Staphylococcus</taxon>
    </lineage>
</organism>
<keyword evidence="2" id="KW-1185">Reference proteome</keyword>
<reference evidence="1 2" key="1">
    <citation type="submission" date="2019-07" db="EMBL/GenBank/DDBJ databases">
        <title>Whole genome shotgun sequence of Staphylococcus arlettae NBRC 109765.</title>
        <authorList>
            <person name="Hosoyama A."/>
            <person name="Uohara A."/>
            <person name="Ohji S."/>
            <person name="Ichikawa N."/>
        </authorList>
    </citation>
    <scope>NUCLEOTIDE SEQUENCE [LARGE SCALE GENOMIC DNA]</scope>
    <source>
        <strain evidence="1 2">NBRC 109765</strain>
    </source>
</reference>
<dbReference type="Proteomes" id="UP000321598">
    <property type="component" value="Unassembled WGS sequence"/>
</dbReference>
<proteinExistence type="predicted"/>
<gene>
    <name evidence="1" type="ORF">SAR03_01780</name>
</gene>
<protein>
    <submittedName>
        <fullName evidence="1">Uncharacterized protein</fullName>
    </submittedName>
</protein>